<evidence type="ECO:0000313" key="3">
    <source>
        <dbReference type="EMBL" id="ACD95176.1"/>
    </source>
</evidence>
<dbReference type="STRING" id="398767.Glov_1457"/>
<protein>
    <recommendedName>
        <fullName evidence="2">Bacterial repeat domain-containing protein</fullName>
    </recommendedName>
</protein>
<dbReference type="Pfam" id="PF18998">
    <property type="entry name" value="Flg_new_2"/>
    <property type="match status" value="2"/>
</dbReference>
<feature type="domain" description="Bacterial repeat" evidence="2">
    <location>
        <begin position="716"/>
        <end position="774"/>
    </location>
</feature>
<name>B3E8D9_TRIL1</name>
<dbReference type="Proteomes" id="UP000002420">
    <property type="component" value="Chromosome"/>
</dbReference>
<dbReference type="eggNOG" id="COG3055">
    <property type="taxonomic scope" value="Bacteria"/>
</dbReference>
<feature type="signal peptide" evidence="1">
    <location>
        <begin position="1"/>
        <end position="28"/>
    </location>
</feature>
<evidence type="ECO:0000313" key="4">
    <source>
        <dbReference type="Proteomes" id="UP000002420"/>
    </source>
</evidence>
<sequence length="940" mass="95742">MSRALSRLFSILLLFAAISLTCASASYAVSAVTVTRNGNFSSGLTSWNLDPAIAYGWNPLSSGKVDLHPGYGYLGQVLYQNLNVTNVAGKTFSFSCALTKSYAPDGKTVAVYLEYIDASNNRQLLKLANPDNSTISDNTTVTGNAVIPAGAQKVVRLSIHKEGNGDFLIDDISLTAPVDVVVGAVPVITGLSASTGTFGTALTVSGTDLGSSGTLTLAGSSSGLAVTSWNSTSINATVQSSGRSGLIRAISGYVESDGLFPFQVTSSHLALMVIKPQQTAVKGEIAEFVVRGDFLNGFTSTGLTFSVTGPGGSASPFPGGTVQLTPASLKNSGGFSIRISTSGLTIGQTYSAEVRTTTTSGTVSAPFSLTITGVASIKFYTTDPGTGAKTYHTTLPTVTKQGTVSVGIEAQDSTGQILTTPINISSSNPSILGVYPIYFYGSSIFALNSGSANLIADTLDGTSATLVVPISVPASPKVVNTALSPSSITNKDVTTKTINVGATLEFGTASYYGFGSEGMIITELGSMHYDSESKLFSGSLTVQQDTFDAEHPMPPNPGVVGVHVNLKDSSYSLLALQELPLTITNDPSYGLVKVAARSLDPASPGGEPWIALDFCDSSGTKLFSRYGQGDPTLDSNLTALGGISPASYKLKYMPPWGGSTPVWYPNAADAASAETVTVVAAGENQVLLHYLLPVTVSVTLAGTGSGSVASTPSGMTCSGDSCSGSYPAATWITLQATPADGSLFTGWSGTCSGTGSCTVQANSNASVTATFTAIQPTLTVTLSGSGSGSVTSSPSGISCPGTCAAQFDQNSTVTLAAAPSSSSSFTGWGGACSGTAGCSVPMGTSDKAVTAGFAAAPKTKVGILGFETLTLAYAGVTSDPVIKARDITFSENLNLNRSIAVTLRGGMDANFSPLVGAYTSLQGQLTVGSGSLTVENLIIK</sequence>
<evidence type="ECO:0000256" key="1">
    <source>
        <dbReference type="SAM" id="SignalP"/>
    </source>
</evidence>
<dbReference type="SUPFAM" id="SSF81296">
    <property type="entry name" value="E set domains"/>
    <property type="match status" value="1"/>
</dbReference>
<keyword evidence="1" id="KW-0732">Signal</keyword>
<dbReference type="InterPro" id="IPR014756">
    <property type="entry name" value="Ig_E-set"/>
</dbReference>
<proteinExistence type="predicted"/>
<dbReference type="KEGG" id="glo:Glov_1457"/>
<dbReference type="EMBL" id="CP001089">
    <property type="protein sequence ID" value="ACD95176.1"/>
    <property type="molecule type" value="Genomic_DNA"/>
</dbReference>
<dbReference type="Gene3D" id="2.60.120.260">
    <property type="entry name" value="Galactose-binding domain-like"/>
    <property type="match status" value="1"/>
</dbReference>
<dbReference type="InterPro" id="IPR013783">
    <property type="entry name" value="Ig-like_fold"/>
</dbReference>
<dbReference type="AlphaFoldDB" id="B3E8D9"/>
<feature type="chain" id="PRO_5002787607" description="Bacterial repeat domain-containing protein" evidence="1">
    <location>
        <begin position="29"/>
        <end position="940"/>
    </location>
</feature>
<dbReference type="OrthoDB" id="6244278at2"/>
<organism evidence="3 4">
    <name type="scientific">Trichlorobacter lovleyi (strain ATCC BAA-1151 / DSM 17278 / SZ)</name>
    <name type="common">Geobacter lovleyi</name>
    <dbReference type="NCBI Taxonomy" id="398767"/>
    <lineage>
        <taxon>Bacteria</taxon>
        <taxon>Pseudomonadati</taxon>
        <taxon>Thermodesulfobacteriota</taxon>
        <taxon>Desulfuromonadia</taxon>
        <taxon>Geobacterales</taxon>
        <taxon>Geobacteraceae</taxon>
        <taxon>Trichlorobacter</taxon>
    </lineage>
</organism>
<evidence type="ECO:0000259" key="2">
    <source>
        <dbReference type="Pfam" id="PF18998"/>
    </source>
</evidence>
<accession>B3E8D9</accession>
<dbReference type="Gene3D" id="2.60.40.10">
    <property type="entry name" value="Immunoglobulins"/>
    <property type="match status" value="1"/>
</dbReference>
<gene>
    <name evidence="3" type="ordered locus">Glov_1457</name>
</gene>
<keyword evidence="4" id="KW-1185">Reference proteome</keyword>
<reference evidence="3 4" key="1">
    <citation type="submission" date="2008-05" db="EMBL/GenBank/DDBJ databases">
        <title>Complete sequence of chromosome of Geobacter lovleyi SZ.</title>
        <authorList>
            <consortium name="US DOE Joint Genome Institute"/>
            <person name="Lucas S."/>
            <person name="Copeland A."/>
            <person name="Lapidus A."/>
            <person name="Glavina del Rio T."/>
            <person name="Dalin E."/>
            <person name="Tice H."/>
            <person name="Bruce D."/>
            <person name="Goodwin L."/>
            <person name="Pitluck S."/>
            <person name="Chertkov O."/>
            <person name="Meincke L."/>
            <person name="Brettin T."/>
            <person name="Detter J.C."/>
            <person name="Han C."/>
            <person name="Tapia R."/>
            <person name="Kuske C.R."/>
            <person name="Schmutz J."/>
            <person name="Larimer F."/>
            <person name="Land M."/>
            <person name="Hauser L."/>
            <person name="Kyrpides N."/>
            <person name="Mikhailova N."/>
            <person name="Sung Y."/>
            <person name="Fletcher K.E."/>
            <person name="Ritalahti K.M."/>
            <person name="Loeffler F.E."/>
            <person name="Richardson P."/>
        </authorList>
    </citation>
    <scope>NUCLEOTIDE SEQUENCE [LARGE SCALE GENOMIC DNA]</scope>
    <source>
        <strain evidence="4">ATCC BAA-1151 / DSM 17278 / SZ</strain>
    </source>
</reference>
<feature type="domain" description="Bacterial repeat" evidence="2">
    <location>
        <begin position="779"/>
        <end position="856"/>
    </location>
</feature>
<dbReference type="InterPro" id="IPR044060">
    <property type="entry name" value="Bacterial_rp_domain"/>
</dbReference>
<dbReference type="HOGENOM" id="CLU_312107_0_0_7"/>
<dbReference type="RefSeq" id="WP_012469518.1">
    <property type="nucleotide sequence ID" value="NC_010814.1"/>
</dbReference>